<evidence type="ECO:0000313" key="1">
    <source>
        <dbReference type="EMBL" id="NIK73128.1"/>
    </source>
</evidence>
<dbReference type="Proteomes" id="UP000537126">
    <property type="component" value="Unassembled WGS sequence"/>
</dbReference>
<dbReference type="EMBL" id="JAASRN010000001">
    <property type="protein sequence ID" value="NIK73128.1"/>
    <property type="molecule type" value="Genomic_DNA"/>
</dbReference>
<evidence type="ECO:0000313" key="2">
    <source>
        <dbReference type="Proteomes" id="UP000537126"/>
    </source>
</evidence>
<accession>A0A846MNH2</accession>
<dbReference type="Gene3D" id="2.40.160.60">
    <property type="entry name" value="Outer membrane protein transport protein (OMPP1/FadL/TodX)"/>
    <property type="match status" value="1"/>
</dbReference>
<reference evidence="1 2" key="1">
    <citation type="submission" date="2020-03" db="EMBL/GenBank/DDBJ databases">
        <title>Genomic Encyclopedia of Type Strains, Phase IV (KMG-IV): sequencing the most valuable type-strain genomes for metagenomic binning, comparative biology and taxonomic classification.</title>
        <authorList>
            <person name="Goeker M."/>
        </authorList>
    </citation>
    <scope>NUCLEOTIDE SEQUENCE [LARGE SCALE GENOMIC DNA]</scope>
    <source>
        <strain evidence="1 2">DSM 5718</strain>
    </source>
</reference>
<sequence>MGIGNFMPETFAPQQAMGGLGIAYGEFLTGNIKNPALLSKNKNTIFDAAAGARYVWMEDNNRAQTDFGANVDYFSLTLSISKRWSTAFGLMPYTQMNFRTRNVEPVEGTPFEVEYRSQSIGGINTLFWAHGVQLTKSLSVGVRGNYMFGALESETQSMVYTADRDYQVVYYNRLNPKGWAVTPGVFWNKEIGKKRNLNIGATYTYRNQLNTNRFESIERRSEVGATITVDTLYEGEVGTIVLPNRWALGVSLEEPTKWMIGAELSMEKWSDYRFLDKNSHFNNTMEVAVGGVYTPNFRSVDNFFERISYRVGVNYRQLPYELGGNRVEEFGINFGMSMPVGVSPVRFTYLHWNLSLGQRGTVEKNGLQERFVQLGIGVSMNDLMWFKRPKYD</sequence>
<gene>
    <name evidence="1" type="ORF">FHS56_000614</name>
</gene>
<dbReference type="AlphaFoldDB" id="A0A846MNH2"/>
<protein>
    <recommendedName>
        <fullName evidence="3">Long-chain fatty acid transport protein</fullName>
    </recommendedName>
</protein>
<evidence type="ECO:0008006" key="3">
    <source>
        <dbReference type="Google" id="ProtNLM"/>
    </source>
</evidence>
<organism evidence="1 2">
    <name type="scientific">Thermonema lapsum</name>
    <dbReference type="NCBI Taxonomy" id="28195"/>
    <lineage>
        <taxon>Bacteria</taxon>
        <taxon>Pseudomonadati</taxon>
        <taxon>Bacteroidota</taxon>
        <taxon>Cytophagia</taxon>
        <taxon>Cytophagales</taxon>
        <taxon>Thermonemataceae</taxon>
        <taxon>Thermonema</taxon>
    </lineage>
</organism>
<comment type="caution">
    <text evidence="1">The sequence shown here is derived from an EMBL/GenBank/DDBJ whole genome shotgun (WGS) entry which is preliminary data.</text>
</comment>
<dbReference type="SUPFAM" id="SSF56935">
    <property type="entry name" value="Porins"/>
    <property type="match status" value="1"/>
</dbReference>
<proteinExistence type="predicted"/>
<name>A0A846MNH2_9BACT</name>
<keyword evidence="2" id="KW-1185">Reference proteome</keyword>